<proteinExistence type="predicted"/>
<name>A0A956RR40_UNCEI</name>
<evidence type="ECO:0000313" key="2">
    <source>
        <dbReference type="EMBL" id="MCA9729625.1"/>
    </source>
</evidence>
<dbReference type="AlphaFoldDB" id="A0A956RR40"/>
<reference evidence="2" key="1">
    <citation type="submission" date="2020-04" db="EMBL/GenBank/DDBJ databases">
        <authorList>
            <person name="Zhang T."/>
        </authorList>
    </citation>
    <scope>NUCLEOTIDE SEQUENCE</scope>
    <source>
        <strain evidence="2">HKST-UBA01</strain>
    </source>
</reference>
<organism evidence="2 3">
    <name type="scientific">Eiseniibacteriota bacterium</name>
    <dbReference type="NCBI Taxonomy" id="2212470"/>
    <lineage>
        <taxon>Bacteria</taxon>
        <taxon>Candidatus Eiseniibacteriota</taxon>
    </lineage>
</organism>
<dbReference type="EMBL" id="JAGQHR010000772">
    <property type="protein sequence ID" value="MCA9729625.1"/>
    <property type="molecule type" value="Genomic_DNA"/>
</dbReference>
<evidence type="ECO:0000256" key="1">
    <source>
        <dbReference type="SAM" id="MobiDB-lite"/>
    </source>
</evidence>
<reference evidence="2" key="2">
    <citation type="journal article" date="2021" name="Microbiome">
        <title>Successional dynamics and alternative stable states in a saline activated sludge microbial community over 9 years.</title>
        <authorList>
            <person name="Wang Y."/>
            <person name="Ye J."/>
            <person name="Ju F."/>
            <person name="Liu L."/>
            <person name="Boyd J.A."/>
            <person name="Deng Y."/>
            <person name="Parks D.H."/>
            <person name="Jiang X."/>
            <person name="Yin X."/>
            <person name="Woodcroft B.J."/>
            <person name="Tyson G.W."/>
            <person name="Hugenholtz P."/>
            <person name="Polz M.F."/>
            <person name="Zhang T."/>
        </authorList>
    </citation>
    <scope>NUCLEOTIDE SEQUENCE</scope>
    <source>
        <strain evidence="2">HKST-UBA01</strain>
    </source>
</reference>
<evidence type="ECO:0000313" key="3">
    <source>
        <dbReference type="Proteomes" id="UP000697710"/>
    </source>
</evidence>
<gene>
    <name evidence="2" type="ORF">KC729_18205</name>
</gene>
<sequence>MQRGKNKDLWLLTAVLLAGSATLSWDDVAQAGNEPQKKAEATSEATDGAHTAQAQPAAAKAVTVEDLPEHPVTIGTGTKDFVIDPIPRAEMGRVLPPSDLEKMEGFEYPYDPERDAVTRGRRVAPEVDFPLQNGFTSLQSLVNEIMIGLRSGDPKHLDRLCINSDEFKKICWPEFPQSRPAPQVPVDEAYFFLDRNQVGGIAKGMGLYKGLDLHAVRVHFDPGVKRYRNFNLYDGMTIYAKTEDEKAPPVEIKFVNTIIERNGLFKVYTYKD</sequence>
<comment type="caution">
    <text evidence="2">The sequence shown here is derived from an EMBL/GenBank/DDBJ whole genome shotgun (WGS) entry which is preliminary data.</text>
</comment>
<feature type="region of interest" description="Disordered" evidence="1">
    <location>
        <begin position="31"/>
        <end position="78"/>
    </location>
</feature>
<accession>A0A956RR40</accession>
<dbReference type="Proteomes" id="UP000697710">
    <property type="component" value="Unassembled WGS sequence"/>
</dbReference>
<feature type="compositionally biased region" description="Low complexity" evidence="1">
    <location>
        <begin position="49"/>
        <end position="64"/>
    </location>
</feature>
<protein>
    <submittedName>
        <fullName evidence="2">Uncharacterized protein</fullName>
    </submittedName>
</protein>